<dbReference type="PANTHER" id="PTHR24252">
    <property type="entry name" value="ACROSIN-RELATED"/>
    <property type="match status" value="1"/>
</dbReference>
<feature type="domain" description="Peptidase S1" evidence="10">
    <location>
        <begin position="234"/>
        <end position="461"/>
    </location>
</feature>
<keyword evidence="5" id="KW-0325">Glycoprotein</keyword>
<evidence type="ECO:0000256" key="6">
    <source>
        <dbReference type="PROSITE-ProRule" id="PRU00196"/>
    </source>
</evidence>
<keyword evidence="3 7" id="KW-0720">Serine protease</keyword>
<keyword evidence="1 7" id="KW-0645">Protease</keyword>
<evidence type="ECO:0000313" key="13">
    <source>
        <dbReference type="RefSeq" id="XP_033775008.1"/>
    </source>
</evidence>
<dbReference type="CDD" id="cd00112">
    <property type="entry name" value="LDLa"/>
    <property type="match status" value="1"/>
</dbReference>
<dbReference type="InterPro" id="IPR018114">
    <property type="entry name" value="TRYPSIN_HIS"/>
</dbReference>
<dbReference type="CDD" id="cd00190">
    <property type="entry name" value="Tryp_SPc"/>
    <property type="match status" value="1"/>
</dbReference>
<dbReference type="KEGG" id="gsh:117347761"/>
<feature type="region of interest" description="Disordered" evidence="8">
    <location>
        <begin position="1"/>
        <end position="48"/>
    </location>
</feature>
<dbReference type="Pfam" id="PF00089">
    <property type="entry name" value="Trypsin"/>
    <property type="match status" value="1"/>
</dbReference>
<dbReference type="AlphaFoldDB" id="A0A6P8PK59"/>
<dbReference type="FunFam" id="2.40.10.10:FF:000003">
    <property type="entry name" value="Transmembrane serine protease 3"/>
    <property type="match status" value="1"/>
</dbReference>
<comment type="caution">
    <text evidence="6">Lacks conserved residue(s) required for the propagation of feature annotation.</text>
</comment>
<evidence type="ECO:0000256" key="9">
    <source>
        <dbReference type="SAM" id="Phobius"/>
    </source>
</evidence>
<feature type="compositionally biased region" description="Low complexity" evidence="8">
    <location>
        <begin position="16"/>
        <end position="28"/>
    </location>
</feature>
<dbReference type="Gene3D" id="2.40.10.10">
    <property type="entry name" value="Trypsin-like serine proteases"/>
    <property type="match status" value="1"/>
</dbReference>
<dbReference type="InParanoid" id="A0A6P8PK59"/>
<evidence type="ECO:0000256" key="8">
    <source>
        <dbReference type="SAM" id="MobiDB-lite"/>
    </source>
</evidence>
<dbReference type="PROSITE" id="PS50287">
    <property type="entry name" value="SRCR_2"/>
    <property type="match status" value="1"/>
</dbReference>
<dbReference type="PROSITE" id="PS50240">
    <property type="entry name" value="TRYPSIN_DOM"/>
    <property type="match status" value="1"/>
</dbReference>
<feature type="transmembrane region" description="Helical" evidence="9">
    <location>
        <begin position="58"/>
        <end position="83"/>
    </location>
</feature>
<dbReference type="CTD" id="56649"/>
<dbReference type="OrthoDB" id="6380398at2759"/>
<dbReference type="SMART" id="SM00192">
    <property type="entry name" value="LDLa"/>
    <property type="match status" value="1"/>
</dbReference>
<dbReference type="InterPro" id="IPR009003">
    <property type="entry name" value="Peptidase_S1_PA"/>
</dbReference>
<keyword evidence="9 13" id="KW-0812">Transmembrane</keyword>
<proteinExistence type="predicted"/>
<dbReference type="InterPro" id="IPR043504">
    <property type="entry name" value="Peptidase_S1_PA_chymotrypsin"/>
</dbReference>
<dbReference type="PRINTS" id="PR00722">
    <property type="entry name" value="CHYMOTRYPSIN"/>
</dbReference>
<dbReference type="Pfam" id="PF15494">
    <property type="entry name" value="SRCR_2"/>
    <property type="match status" value="1"/>
</dbReference>
<sequence>MHRTADNHNTERPRNTAGTSHGAGAAHGPRVVRETRPRGPAVHPTPHESSKLTLFKKIGVPIITALLVAGALVVIGILIKVVLDNYYFFCPKSFKFIPLQNLCDGKADCSDAEDEQRCVQPMEVKTPSTVRISNSLSILQVFNLGSQSWTLVCYDFWDNNRAKAVCSQMGFNSDPTSSAVDVTSINMPIQAYSRIDVTSNGGIQSILTNGGCVSGKVVSLSCISCGTGQKQVRIVGGTSSLIQNWPWQISLQYKGQHVCGGSIINPFWILTAAHCFPKDQQQVDYWRIQVGITTLTVLFATPVDKIYVHSMYNNSKHYDIGLIRLKSPLSFSDIIQPICLPNFDYILPNDFALWVTGWGYTSEGGALSSQLQEAQVFLISTSICNDAYKGQNLEGMMCAGRVQGGSDACQGDSGGPLVALSGQKWVQMGIVSWGTGCGQPRKYGVYTNIIYYLDWIYGTMTRAQ</sequence>
<dbReference type="GO" id="GO:0016020">
    <property type="term" value="C:membrane"/>
    <property type="evidence" value="ECO:0007669"/>
    <property type="project" value="InterPro"/>
</dbReference>
<dbReference type="GO" id="GO:0004252">
    <property type="term" value="F:serine-type endopeptidase activity"/>
    <property type="evidence" value="ECO:0007669"/>
    <property type="project" value="InterPro"/>
</dbReference>
<evidence type="ECO:0000313" key="12">
    <source>
        <dbReference type="Proteomes" id="UP000515159"/>
    </source>
</evidence>
<dbReference type="InterPro" id="IPR036772">
    <property type="entry name" value="SRCR-like_dom_sf"/>
</dbReference>
<dbReference type="RefSeq" id="XP_033775008.1">
    <property type="nucleotide sequence ID" value="XM_033919117.1"/>
</dbReference>
<evidence type="ECO:0000256" key="4">
    <source>
        <dbReference type="ARBA" id="ARBA00023157"/>
    </source>
</evidence>
<dbReference type="InterPro" id="IPR033116">
    <property type="entry name" value="TRYPSIN_SER"/>
</dbReference>
<keyword evidence="9" id="KW-1133">Transmembrane helix</keyword>
<keyword evidence="12" id="KW-1185">Reference proteome</keyword>
<dbReference type="Pfam" id="PF00057">
    <property type="entry name" value="Ldl_recept_a"/>
    <property type="match status" value="1"/>
</dbReference>
<dbReference type="GeneID" id="117347761"/>
<dbReference type="InterPro" id="IPR001190">
    <property type="entry name" value="SRCR"/>
</dbReference>
<keyword evidence="4" id="KW-1015">Disulfide bond</keyword>
<dbReference type="FunCoup" id="A0A6P8PK59">
    <property type="interactions" value="242"/>
</dbReference>
<evidence type="ECO:0000256" key="7">
    <source>
        <dbReference type="RuleBase" id="RU363034"/>
    </source>
</evidence>
<organism evidence="12 13">
    <name type="scientific">Geotrypetes seraphini</name>
    <name type="common">Gaboon caecilian</name>
    <name type="synonym">Caecilia seraphini</name>
    <dbReference type="NCBI Taxonomy" id="260995"/>
    <lineage>
        <taxon>Eukaryota</taxon>
        <taxon>Metazoa</taxon>
        <taxon>Chordata</taxon>
        <taxon>Craniata</taxon>
        <taxon>Vertebrata</taxon>
        <taxon>Euteleostomi</taxon>
        <taxon>Amphibia</taxon>
        <taxon>Gymnophiona</taxon>
        <taxon>Geotrypetes</taxon>
    </lineage>
</organism>
<dbReference type="SUPFAM" id="SSF56487">
    <property type="entry name" value="SRCR-like"/>
    <property type="match status" value="1"/>
</dbReference>
<dbReference type="SUPFAM" id="SSF50494">
    <property type="entry name" value="Trypsin-like serine proteases"/>
    <property type="match status" value="1"/>
</dbReference>
<dbReference type="InterPro" id="IPR002172">
    <property type="entry name" value="LDrepeatLR_classA_rpt"/>
</dbReference>
<keyword evidence="9" id="KW-0472">Membrane</keyword>
<dbReference type="Proteomes" id="UP000515159">
    <property type="component" value="Chromosome 13"/>
</dbReference>
<dbReference type="Gene3D" id="3.10.250.10">
    <property type="entry name" value="SRCR-like domain"/>
    <property type="match status" value="1"/>
</dbReference>
<evidence type="ECO:0000259" key="10">
    <source>
        <dbReference type="PROSITE" id="PS50240"/>
    </source>
</evidence>
<dbReference type="PROSITE" id="PS00134">
    <property type="entry name" value="TRYPSIN_HIS"/>
    <property type="match status" value="1"/>
</dbReference>
<evidence type="ECO:0000259" key="11">
    <source>
        <dbReference type="PROSITE" id="PS50287"/>
    </source>
</evidence>
<dbReference type="PANTHER" id="PTHR24252:SF24">
    <property type="entry name" value="TRANSMEMBRANE PROTEASE SERINE 2-LIKE ISOFORM X1"/>
    <property type="match status" value="1"/>
</dbReference>
<name>A0A6P8PK59_GEOSA</name>
<keyword evidence="2 7" id="KW-0378">Hydrolase</keyword>
<evidence type="ECO:0000256" key="1">
    <source>
        <dbReference type="ARBA" id="ARBA00022670"/>
    </source>
</evidence>
<feature type="compositionally biased region" description="Basic and acidic residues" evidence="8">
    <location>
        <begin position="1"/>
        <end position="14"/>
    </location>
</feature>
<dbReference type="InterPro" id="IPR001314">
    <property type="entry name" value="Peptidase_S1A"/>
</dbReference>
<evidence type="ECO:0000256" key="3">
    <source>
        <dbReference type="ARBA" id="ARBA00022825"/>
    </source>
</evidence>
<dbReference type="Gene3D" id="4.10.400.10">
    <property type="entry name" value="Low-density Lipoprotein Receptor"/>
    <property type="match status" value="1"/>
</dbReference>
<dbReference type="SMART" id="SM00020">
    <property type="entry name" value="Tryp_SPc"/>
    <property type="match status" value="1"/>
</dbReference>
<evidence type="ECO:0000256" key="5">
    <source>
        <dbReference type="ARBA" id="ARBA00023180"/>
    </source>
</evidence>
<gene>
    <name evidence="13" type="primary">TMPRSS4</name>
</gene>
<accession>A0A6P8PK59</accession>
<reference evidence="13" key="1">
    <citation type="submission" date="2025-08" db="UniProtKB">
        <authorList>
            <consortium name="RefSeq"/>
        </authorList>
    </citation>
    <scope>IDENTIFICATION</scope>
</reference>
<dbReference type="PROSITE" id="PS00135">
    <property type="entry name" value="TRYPSIN_SER"/>
    <property type="match status" value="1"/>
</dbReference>
<dbReference type="GO" id="GO:0006508">
    <property type="term" value="P:proteolysis"/>
    <property type="evidence" value="ECO:0007669"/>
    <property type="project" value="UniProtKB-KW"/>
</dbReference>
<dbReference type="SUPFAM" id="SSF57424">
    <property type="entry name" value="LDL receptor-like module"/>
    <property type="match status" value="1"/>
</dbReference>
<protein>
    <submittedName>
        <fullName evidence="13">Transmembrane protease serine 4</fullName>
    </submittedName>
</protein>
<dbReference type="InterPro" id="IPR001254">
    <property type="entry name" value="Trypsin_dom"/>
</dbReference>
<evidence type="ECO:0000256" key="2">
    <source>
        <dbReference type="ARBA" id="ARBA00022801"/>
    </source>
</evidence>
<feature type="domain" description="SRCR" evidence="11">
    <location>
        <begin position="124"/>
        <end position="173"/>
    </location>
</feature>
<dbReference type="InterPro" id="IPR036055">
    <property type="entry name" value="LDL_receptor-like_sf"/>
</dbReference>